<sequence>MFWAGIMFTSKTQLKTIFMDNLLPWATLHFAGRPSILQQDWAPSPALSPFGEYWKEISLEKFLPLSMI</sequence>
<evidence type="ECO:0000313" key="1">
    <source>
        <dbReference type="EnsemblMetazoa" id="CJA40967.1"/>
    </source>
</evidence>
<protein>
    <submittedName>
        <fullName evidence="1">Uncharacterized protein</fullName>
    </submittedName>
</protein>
<accession>A0A8R1ETY6</accession>
<organism evidence="1 2">
    <name type="scientific">Caenorhabditis japonica</name>
    <dbReference type="NCBI Taxonomy" id="281687"/>
    <lineage>
        <taxon>Eukaryota</taxon>
        <taxon>Metazoa</taxon>
        <taxon>Ecdysozoa</taxon>
        <taxon>Nematoda</taxon>
        <taxon>Chromadorea</taxon>
        <taxon>Rhabditida</taxon>
        <taxon>Rhabditina</taxon>
        <taxon>Rhabditomorpha</taxon>
        <taxon>Rhabditoidea</taxon>
        <taxon>Rhabditidae</taxon>
        <taxon>Peloderinae</taxon>
        <taxon>Caenorhabditis</taxon>
    </lineage>
</organism>
<dbReference type="Proteomes" id="UP000005237">
    <property type="component" value="Unassembled WGS sequence"/>
</dbReference>
<proteinExistence type="predicted"/>
<evidence type="ECO:0000313" key="2">
    <source>
        <dbReference type="Proteomes" id="UP000005237"/>
    </source>
</evidence>
<reference evidence="2" key="1">
    <citation type="submission" date="2010-08" db="EMBL/GenBank/DDBJ databases">
        <authorList>
            <consortium name="Caenorhabditis japonica Sequencing Consortium"/>
            <person name="Wilson R.K."/>
        </authorList>
    </citation>
    <scope>NUCLEOTIDE SEQUENCE [LARGE SCALE GENOMIC DNA]</scope>
    <source>
        <strain evidence="2">DF5081</strain>
    </source>
</reference>
<reference evidence="1" key="2">
    <citation type="submission" date="2022-06" db="UniProtKB">
        <authorList>
            <consortium name="EnsemblMetazoa"/>
        </authorList>
    </citation>
    <scope>IDENTIFICATION</scope>
    <source>
        <strain evidence="1">DF5081</strain>
    </source>
</reference>
<dbReference type="AlphaFoldDB" id="A0A8R1ETY6"/>
<dbReference type="EnsemblMetazoa" id="CJA40967.1">
    <property type="protein sequence ID" value="CJA40967.1"/>
    <property type="gene ID" value="WBGene00216815"/>
</dbReference>
<keyword evidence="2" id="KW-1185">Reference proteome</keyword>
<name>A0A8R1ETY6_CAEJA</name>